<proteinExistence type="predicted"/>
<name>A0A397SVH9_9GLOM</name>
<dbReference type="AlphaFoldDB" id="A0A397SVH9"/>
<dbReference type="EMBL" id="QKYT01000237">
    <property type="protein sequence ID" value="RIA88979.1"/>
    <property type="molecule type" value="Genomic_DNA"/>
</dbReference>
<accession>A0A397SVH9</accession>
<reference evidence="1 2" key="1">
    <citation type="submission" date="2018-06" db="EMBL/GenBank/DDBJ databases">
        <title>Comparative genomics reveals the genomic features of Rhizophagus irregularis, R. cerebriforme, R. diaphanum and Gigaspora rosea, and their symbiotic lifestyle signature.</title>
        <authorList>
            <person name="Morin E."/>
            <person name="San Clemente H."/>
            <person name="Chen E.C.H."/>
            <person name="De La Providencia I."/>
            <person name="Hainaut M."/>
            <person name="Kuo A."/>
            <person name="Kohler A."/>
            <person name="Murat C."/>
            <person name="Tang N."/>
            <person name="Roy S."/>
            <person name="Loubradou J."/>
            <person name="Henrissat B."/>
            <person name="Grigoriev I.V."/>
            <person name="Corradi N."/>
            <person name="Roux C."/>
            <person name="Martin F.M."/>
        </authorList>
    </citation>
    <scope>NUCLEOTIDE SEQUENCE [LARGE SCALE GENOMIC DNA]</scope>
    <source>
        <strain evidence="1 2">DAOM 227022</strain>
    </source>
</reference>
<evidence type="ECO:0000313" key="1">
    <source>
        <dbReference type="EMBL" id="RIA88979.1"/>
    </source>
</evidence>
<evidence type="ECO:0000313" key="2">
    <source>
        <dbReference type="Proteomes" id="UP000265703"/>
    </source>
</evidence>
<gene>
    <name evidence="1" type="ORF">C1645_825472</name>
</gene>
<sequence length="182" mass="21309">MELENSTKKVENKDMFVKQHNYDTFSVNRLQLCFTRGINFIRLYYTEMVSSRSPEEEKEEKKHLGTRLLARTSGNILQVDNKGRVTSVLKEVENELLKQKKKRKQMEKKTIKLEPDNFADPNEGLQIENFDFGLNDGLNDRLNDFSLKVYWSLERLKTCESSFEDEGRLIECALKTEKAVGF</sequence>
<keyword evidence="2" id="KW-1185">Reference proteome</keyword>
<dbReference type="Proteomes" id="UP000265703">
    <property type="component" value="Unassembled WGS sequence"/>
</dbReference>
<comment type="caution">
    <text evidence="1">The sequence shown here is derived from an EMBL/GenBank/DDBJ whole genome shotgun (WGS) entry which is preliminary data.</text>
</comment>
<organism evidence="1 2">
    <name type="scientific">Glomus cerebriforme</name>
    <dbReference type="NCBI Taxonomy" id="658196"/>
    <lineage>
        <taxon>Eukaryota</taxon>
        <taxon>Fungi</taxon>
        <taxon>Fungi incertae sedis</taxon>
        <taxon>Mucoromycota</taxon>
        <taxon>Glomeromycotina</taxon>
        <taxon>Glomeromycetes</taxon>
        <taxon>Glomerales</taxon>
        <taxon>Glomeraceae</taxon>
        <taxon>Glomus</taxon>
    </lineage>
</organism>
<protein>
    <submittedName>
        <fullName evidence="1">Uncharacterized protein</fullName>
    </submittedName>
</protein>
<dbReference type="OrthoDB" id="2368941at2759"/>